<evidence type="ECO:0000256" key="11">
    <source>
        <dbReference type="ARBA" id="ARBA00022840"/>
    </source>
</evidence>
<evidence type="ECO:0000256" key="8">
    <source>
        <dbReference type="ARBA" id="ARBA00022679"/>
    </source>
</evidence>
<dbReference type="NCBIfam" id="NF008967">
    <property type="entry name" value="PRK12313.1"/>
    <property type="match status" value="1"/>
</dbReference>
<dbReference type="CDD" id="cd11322">
    <property type="entry name" value="AmyAc_Glg_BE"/>
    <property type="match status" value="1"/>
</dbReference>
<evidence type="ECO:0000256" key="12">
    <source>
        <dbReference type="ARBA" id="ARBA00023056"/>
    </source>
</evidence>
<dbReference type="Gene3D" id="3.20.20.80">
    <property type="entry name" value="Glycosidases"/>
    <property type="match status" value="1"/>
</dbReference>
<dbReference type="GO" id="GO:0004553">
    <property type="term" value="F:hydrolase activity, hydrolyzing O-glycosyl compounds"/>
    <property type="evidence" value="ECO:0007669"/>
    <property type="project" value="InterPro"/>
</dbReference>
<keyword evidence="8 15" id="KW-0808">Transferase</keyword>
<protein>
    <recommendedName>
        <fullName evidence="15">1,4-alpha-glucan branching enzyme GlgB</fullName>
        <ecNumber evidence="15">2.4.1.18</ecNumber>
    </recommendedName>
    <alternativeName>
        <fullName evidence="15">1,4-alpha-D-glucan:1,4-alpha-D-glucan 6-glucosyl-transferase</fullName>
    </alternativeName>
    <alternativeName>
        <fullName evidence="15">Alpha-(1-&gt;4)-glucan branching enzyme</fullName>
    </alternativeName>
    <alternativeName>
        <fullName evidence="15">Glycogen branching enzyme</fullName>
        <shortName evidence="15">BE</shortName>
    </alternativeName>
</protein>
<dbReference type="OrthoDB" id="9800174at2"/>
<dbReference type="InterPro" id="IPR054169">
    <property type="entry name" value="GlgB_N"/>
</dbReference>
<evidence type="ECO:0000256" key="15">
    <source>
        <dbReference type="HAMAP-Rule" id="MF_00685"/>
    </source>
</evidence>
<dbReference type="GO" id="GO:0043169">
    <property type="term" value="F:cation binding"/>
    <property type="evidence" value="ECO:0007669"/>
    <property type="project" value="InterPro"/>
</dbReference>
<evidence type="ECO:0000256" key="1">
    <source>
        <dbReference type="ARBA" id="ARBA00000826"/>
    </source>
</evidence>
<reference evidence="18 19" key="1">
    <citation type="submission" date="2016-11" db="EMBL/GenBank/DDBJ databases">
        <title>Genome sequencing of Zhihengliuella aestuarii B18 antagonistic to Plasmodiophora brassicae.</title>
        <authorList>
            <person name="Luo Y."/>
        </authorList>
    </citation>
    <scope>NUCLEOTIDE SEQUENCE [LARGE SCALE GENOMIC DNA]</scope>
    <source>
        <strain evidence="18 19">B18</strain>
    </source>
</reference>
<dbReference type="GO" id="GO:0016301">
    <property type="term" value="F:kinase activity"/>
    <property type="evidence" value="ECO:0007669"/>
    <property type="project" value="UniProtKB-KW"/>
</dbReference>
<dbReference type="InterPro" id="IPR040999">
    <property type="entry name" value="Mak_N_cap"/>
</dbReference>
<evidence type="ECO:0000259" key="17">
    <source>
        <dbReference type="SMART" id="SM00642"/>
    </source>
</evidence>
<dbReference type="STRING" id="556325.BHE16_06060"/>
<dbReference type="GO" id="GO:0005524">
    <property type="term" value="F:ATP binding"/>
    <property type="evidence" value="ECO:0007669"/>
    <property type="project" value="UniProtKB-KW"/>
</dbReference>
<dbReference type="InterPro" id="IPR014756">
    <property type="entry name" value="Ig_E-set"/>
</dbReference>
<dbReference type="Gene3D" id="2.60.40.1180">
    <property type="entry name" value="Golgi alpha-mannosidase II"/>
    <property type="match status" value="1"/>
</dbReference>
<evidence type="ECO:0000256" key="4">
    <source>
        <dbReference type="ARBA" id="ARBA00009000"/>
    </source>
</evidence>
<dbReference type="EC" id="2.4.1.18" evidence="15"/>
<sequence>MSIDESNIIPNSENPALLTLLSEWLEQQRWFPARGREFSLRVAGTVALDEPRGVASLESVLLAVDSPAADTAVVHVPLSFRLKPLVAADEDDQADIEAALLGLLTEAGQPTVFVYDGTHDPAFVAAWLEMVRRGNRTGGAEGRPTPEFAARSAFAMPLVAGVLGGEQSNTSVVVQSAEGDVIIKFFRVPVPGVNPDVELGSLLTQAGSRDVPLTHGEVVGTWDLGAIAEDAQPESGALSVIREFIPGSKDAWRIASIAAIQDRDFTREAREIGRTTARLHESLRSVVGTRAVEDDDAARFTQSLRRRIERGWRAVGSSVGDYDAGIDAVLAEIDDVRELPALQRIHGDYHLGQVLRSKARGWTVLDFEGEPLRSADERSQHDVALRDVVGMLRSFDYAAGVADHHADGEGSSESCTDHSAWARAAREAFLQGYAEETGQKVDTNSALFKGLWLDKALYEVAYEQQNRPSWIPVPAGAVREILDQAPTSVPTTSAISPETNEESTISATDDANSLTTSGVNAATPEVSGVESPSFIATGDEAATPVRMARDAKPLPVAQDILQAVGNGEYFAPHSVLGAHLHDNDFVTIRVRRPFAKSVEIITKNGSLPMHHEHAGVWTAVMKAEIPGHAPDYRVETRWTDEDPVVEDDPYRHLPTLGELDMHLVGEGRHERLWEVLGAHVQRYSSLLGETTGVSFAVWAPNAENVRVKGTFNNWDGSIHAMRSMGHTGIWEIFVPGAAAGDIYKFEIRGKDGQWRDKADPLARATEIPPLTGSVVEESNYGFNDDEWMAQRVANDPHNGPMSVYEVHLGSWRPGLNYRELARQLAEYVGWQGFTHVEFLPVAEHPFGGSWGYQVTGYYAPTSRFGSPDDFRYLVDTLHQAGIGVIVDWVPAHFPKDEWALAKFDGQPLYEHPDPRRGEHPDWGTLIFDFGRNEVRNFLVANALYWFQEFHIDGLRVDAVASMLYLDYSREHGQWEPNAFGGRENLEAIRFLQEVNATVYKVAPGAVMIAEESTAFDGVTRPTSNGGLGFGIKWNMGWMHDSLEYMQEDPVNRAWHHDKMTFGLVYAWTENFILPISHDEVVHGKGSLLRKMPGDRWKQLANVRAYIAFQWTHPGKQLIFMGTEYAQDAEWNEAAGLDWWLTEKPEHSGVQHMVKELNRVYTENSALWELDNDPSGFQWIDSNDSEGNTLSYLRRNKAGEEVVVAVNFAGSPREGFELGLPAAGEWEEIFNSDDAAWGGSGVVNSGAISASNEAKFAMPARAVVTLPPLGAAIYRRKTA</sequence>
<comment type="pathway">
    <text evidence="2 15">Glycan biosynthesis; glycogen biosynthesis.</text>
</comment>
<organism evidence="18 19">
    <name type="scientific">Neomicrococcus aestuarii</name>
    <dbReference type="NCBI Taxonomy" id="556325"/>
    <lineage>
        <taxon>Bacteria</taxon>
        <taxon>Bacillati</taxon>
        <taxon>Actinomycetota</taxon>
        <taxon>Actinomycetes</taxon>
        <taxon>Micrococcales</taxon>
        <taxon>Micrococcaceae</taxon>
        <taxon>Neomicrococcus</taxon>
    </lineage>
</organism>
<gene>
    <name evidence="15" type="primary">glgB</name>
    <name evidence="18" type="ORF">BHE16_06060</name>
</gene>
<dbReference type="InterPro" id="IPR006048">
    <property type="entry name" value="A-amylase/branching_C"/>
</dbReference>
<dbReference type="SUPFAM" id="SSF51011">
    <property type="entry name" value="Glycosyl hydrolase domain"/>
    <property type="match status" value="1"/>
</dbReference>
<dbReference type="Pfam" id="PF22019">
    <property type="entry name" value="GlgB_N"/>
    <property type="match status" value="1"/>
</dbReference>
<evidence type="ECO:0000256" key="14">
    <source>
        <dbReference type="ARBA" id="ARBA00049067"/>
    </source>
</evidence>
<comment type="similarity">
    <text evidence="3">Belongs to the aminoglycoside phosphotransferase family.</text>
</comment>
<dbReference type="CDD" id="cd02855">
    <property type="entry name" value="E_set_GBE_prok_N"/>
    <property type="match status" value="1"/>
</dbReference>
<name>A0A1L2ZNN5_9MICC</name>
<dbReference type="Pfam" id="PF02922">
    <property type="entry name" value="CBM_48"/>
    <property type="match status" value="1"/>
</dbReference>
<dbReference type="RefSeq" id="WP_071894132.1">
    <property type="nucleotide sequence ID" value="NZ_CP018135.1"/>
</dbReference>
<dbReference type="Pfam" id="PF18085">
    <property type="entry name" value="Mak_N_cap"/>
    <property type="match status" value="1"/>
</dbReference>
<dbReference type="SUPFAM" id="SSF51445">
    <property type="entry name" value="(Trans)glycosidases"/>
    <property type="match status" value="1"/>
</dbReference>
<evidence type="ECO:0000256" key="2">
    <source>
        <dbReference type="ARBA" id="ARBA00004964"/>
    </source>
</evidence>
<dbReference type="InterPro" id="IPR017853">
    <property type="entry name" value="GH"/>
</dbReference>
<dbReference type="NCBIfam" id="NF003811">
    <property type="entry name" value="PRK05402.1"/>
    <property type="match status" value="1"/>
</dbReference>
<dbReference type="GO" id="GO:0003844">
    <property type="term" value="F:1,4-alpha-glucan branching enzyme activity"/>
    <property type="evidence" value="ECO:0007669"/>
    <property type="project" value="UniProtKB-UniRule"/>
</dbReference>
<dbReference type="AlphaFoldDB" id="A0A1L2ZNN5"/>
<evidence type="ECO:0000313" key="19">
    <source>
        <dbReference type="Proteomes" id="UP000183530"/>
    </source>
</evidence>
<dbReference type="InterPro" id="IPR006047">
    <property type="entry name" value="GH13_cat_dom"/>
</dbReference>
<dbReference type="KEGG" id="nae:BHE16_06060"/>
<accession>A0A1L2ZNN5</accession>
<comment type="function">
    <text evidence="15">Catalyzes the formation of the alpha-1,6-glucosidic linkages in glycogen by scission of a 1,4-alpha-linked oligosaccharide from growing alpha-1,4-glucan chains and the subsequent attachment of the oligosaccharide to the alpha-1,6 position.</text>
</comment>
<keyword evidence="11" id="KW-0067">ATP-binding</keyword>
<dbReference type="NCBIfam" id="TIGR01515">
    <property type="entry name" value="branching_enzym"/>
    <property type="match status" value="1"/>
</dbReference>
<dbReference type="FunFam" id="3.20.20.80:FF:000003">
    <property type="entry name" value="1,4-alpha-glucan branching enzyme GlgB"/>
    <property type="match status" value="1"/>
</dbReference>
<dbReference type="FunFam" id="2.60.40.1180:FF:000002">
    <property type="entry name" value="1,4-alpha-glucan branching enzyme GlgB"/>
    <property type="match status" value="1"/>
</dbReference>
<evidence type="ECO:0000256" key="10">
    <source>
        <dbReference type="ARBA" id="ARBA00022777"/>
    </source>
</evidence>
<dbReference type="EMBL" id="CP018135">
    <property type="protein sequence ID" value="APF40651.1"/>
    <property type="molecule type" value="Genomic_DNA"/>
</dbReference>
<comment type="similarity">
    <text evidence="4 15">Belongs to the glycosyl hydrolase 13 family. GlgB subfamily.</text>
</comment>
<dbReference type="Proteomes" id="UP000183530">
    <property type="component" value="Chromosome"/>
</dbReference>
<evidence type="ECO:0000256" key="13">
    <source>
        <dbReference type="ARBA" id="ARBA00023277"/>
    </source>
</evidence>
<dbReference type="Pfam" id="PF02806">
    <property type="entry name" value="Alpha-amylase_C"/>
    <property type="match status" value="1"/>
</dbReference>
<evidence type="ECO:0000256" key="5">
    <source>
        <dbReference type="ARBA" id="ARBA00011245"/>
    </source>
</evidence>
<dbReference type="InterPro" id="IPR006407">
    <property type="entry name" value="GlgB"/>
</dbReference>
<evidence type="ECO:0000313" key="18">
    <source>
        <dbReference type="EMBL" id="APF40651.1"/>
    </source>
</evidence>
<comment type="subunit">
    <text evidence="5 15">Monomer.</text>
</comment>
<dbReference type="GO" id="GO:0005829">
    <property type="term" value="C:cytosol"/>
    <property type="evidence" value="ECO:0007669"/>
    <property type="project" value="TreeGrafter"/>
</dbReference>
<dbReference type="InterPro" id="IPR013780">
    <property type="entry name" value="Glyco_hydro_b"/>
</dbReference>
<comment type="catalytic activity">
    <reaction evidence="1 15">
        <text>Transfers a segment of a (1-&gt;4)-alpha-D-glucan chain to a primary hydroxy group in a similar glucan chain.</text>
        <dbReference type="EC" id="2.4.1.18"/>
    </reaction>
</comment>
<feature type="region of interest" description="Disordered" evidence="16">
    <location>
        <begin position="488"/>
        <end position="512"/>
    </location>
</feature>
<keyword evidence="13 15" id="KW-0119">Carbohydrate metabolism</keyword>
<dbReference type="UniPathway" id="UPA00164"/>
<feature type="active site" description="Proton donor" evidence="15">
    <location>
        <position position="1010"/>
    </location>
</feature>
<keyword evidence="7 15" id="KW-0328">Glycosyltransferase</keyword>
<proteinExistence type="inferred from homology"/>
<comment type="catalytic activity">
    <reaction evidence="14">
        <text>D-maltose + ATP = alpha-maltose 1-phosphate + ADP + H(+)</text>
        <dbReference type="Rhea" id="RHEA:31915"/>
        <dbReference type="ChEBI" id="CHEBI:15378"/>
        <dbReference type="ChEBI" id="CHEBI:17306"/>
        <dbReference type="ChEBI" id="CHEBI:30616"/>
        <dbReference type="ChEBI" id="CHEBI:63576"/>
        <dbReference type="ChEBI" id="CHEBI:456216"/>
        <dbReference type="EC" id="2.7.1.175"/>
    </reaction>
</comment>
<dbReference type="InterPro" id="IPR004193">
    <property type="entry name" value="Glyco_hydro_13_N"/>
</dbReference>
<dbReference type="Gene3D" id="3.90.1200.10">
    <property type="match status" value="1"/>
</dbReference>
<dbReference type="PANTHER" id="PTHR43651:SF3">
    <property type="entry name" value="1,4-ALPHA-GLUCAN-BRANCHING ENZYME"/>
    <property type="match status" value="1"/>
</dbReference>
<dbReference type="HAMAP" id="MF_00685">
    <property type="entry name" value="GlgB"/>
    <property type="match status" value="1"/>
</dbReference>
<dbReference type="SUPFAM" id="SSF56112">
    <property type="entry name" value="Protein kinase-like (PK-like)"/>
    <property type="match status" value="1"/>
</dbReference>
<keyword evidence="12 15" id="KW-0320">Glycogen biosynthesis</keyword>
<evidence type="ECO:0000256" key="7">
    <source>
        <dbReference type="ARBA" id="ARBA00022676"/>
    </source>
</evidence>
<dbReference type="InterPro" id="IPR013783">
    <property type="entry name" value="Ig-like_fold"/>
</dbReference>
<evidence type="ECO:0000256" key="3">
    <source>
        <dbReference type="ARBA" id="ARBA00006219"/>
    </source>
</evidence>
<feature type="active site" description="Nucleophile" evidence="15">
    <location>
        <position position="957"/>
    </location>
</feature>
<evidence type="ECO:0000256" key="6">
    <source>
        <dbReference type="ARBA" id="ARBA00022600"/>
    </source>
</evidence>
<keyword evidence="9" id="KW-0547">Nucleotide-binding</keyword>
<dbReference type="Gene3D" id="2.60.40.10">
    <property type="entry name" value="Immunoglobulins"/>
    <property type="match status" value="2"/>
</dbReference>
<evidence type="ECO:0000256" key="9">
    <source>
        <dbReference type="ARBA" id="ARBA00022741"/>
    </source>
</evidence>
<keyword evidence="6 15" id="KW-0321">Glycogen metabolism</keyword>
<keyword evidence="10" id="KW-0418">Kinase</keyword>
<feature type="domain" description="Glycosyl hydrolase family 13 catalytic" evidence="17">
    <location>
        <begin position="805"/>
        <end position="1156"/>
    </location>
</feature>
<keyword evidence="19" id="KW-1185">Reference proteome</keyword>
<dbReference type="GO" id="GO:0005978">
    <property type="term" value="P:glycogen biosynthetic process"/>
    <property type="evidence" value="ECO:0007669"/>
    <property type="project" value="UniProtKB-UniRule"/>
</dbReference>
<evidence type="ECO:0000256" key="16">
    <source>
        <dbReference type="SAM" id="MobiDB-lite"/>
    </source>
</evidence>
<dbReference type="InterPro" id="IPR044143">
    <property type="entry name" value="GlgB_N_E_set_prok"/>
</dbReference>
<dbReference type="SMART" id="SM00642">
    <property type="entry name" value="Aamy"/>
    <property type="match status" value="1"/>
</dbReference>
<dbReference type="PANTHER" id="PTHR43651">
    <property type="entry name" value="1,4-ALPHA-GLUCAN-BRANCHING ENZYME"/>
    <property type="match status" value="1"/>
</dbReference>
<dbReference type="SUPFAM" id="SSF81296">
    <property type="entry name" value="E set domains"/>
    <property type="match status" value="2"/>
</dbReference>
<dbReference type="InterPro" id="IPR011009">
    <property type="entry name" value="Kinase-like_dom_sf"/>
</dbReference>